<proteinExistence type="predicted"/>
<dbReference type="AlphaFoldDB" id="A0A0S6VXL1"/>
<dbReference type="Gene3D" id="3.90.180.10">
    <property type="entry name" value="Medium-chain alcohol dehydrogenases, catalytic domain"/>
    <property type="match status" value="1"/>
</dbReference>
<dbReference type="SUPFAM" id="SSF50129">
    <property type="entry name" value="GroES-like"/>
    <property type="match status" value="1"/>
</dbReference>
<organism evidence="4">
    <name type="scientific">Candidatus Moduliflexus flocculans</name>
    <dbReference type="NCBI Taxonomy" id="1499966"/>
    <lineage>
        <taxon>Bacteria</taxon>
        <taxon>Candidatus Moduliflexota</taxon>
        <taxon>Candidatus Moduliflexia</taxon>
        <taxon>Candidatus Moduliflexales</taxon>
        <taxon>Candidatus Moduliflexaceae</taxon>
    </lineage>
</organism>
<dbReference type="InterPro" id="IPR013149">
    <property type="entry name" value="ADH-like_C"/>
</dbReference>
<dbReference type="InterPro" id="IPR050129">
    <property type="entry name" value="Zn_alcohol_dh"/>
</dbReference>
<evidence type="ECO:0000313" key="5">
    <source>
        <dbReference type="Proteomes" id="UP000030700"/>
    </source>
</evidence>
<name>A0A0S6VXL1_9BACT</name>
<evidence type="ECO:0000256" key="1">
    <source>
        <dbReference type="ARBA" id="ARBA00023002"/>
    </source>
</evidence>
<dbReference type="Proteomes" id="UP000030700">
    <property type="component" value="Unassembled WGS sequence"/>
</dbReference>
<sequence>MKTTALRIYGAEDLRLETFELPPIKEDEILVHIVSNSICMSCHKAAKQGTKHKRIPNDIAEHPTLLGHEFSGKIVEVGAKYKGQWEVGQLFGIQPATNYPGGPVGVLSAPGYSYRYIGGNATYAIIPRDVLEMNCLLPYSGDAFFKASLAEPMSCIIGAVRANYHVAPGSYQHEMGIIAGGNMAILAGCGPMGLGLIDYTLHGPRQPKMLIVTDIDDARINRVKELYPAEHAKSCGVELVFINTKDVDLAQRVAELTNGKMVDDAFVFAPIPAVFEQGQRILGFEGTLNFFAGPTDTTLSAKLNIYDVHYNFHKVMGTSGGNTEDMRIALELMSEGKINPAAMVTHIGGITAAAQTTLHLPEIPGGKKLLYTEFDMPLVAIDDLERLGKESTGVLGELYRGLAPIVAQHKGLWSTDAERFLLGFRDKLACSECL</sequence>
<dbReference type="InterPro" id="IPR011032">
    <property type="entry name" value="GroES-like_sf"/>
</dbReference>
<dbReference type="GO" id="GO:0016491">
    <property type="term" value="F:oxidoreductase activity"/>
    <property type="evidence" value="ECO:0007669"/>
    <property type="project" value="UniProtKB-KW"/>
</dbReference>
<dbReference type="PANTHER" id="PTHR43401:SF2">
    <property type="entry name" value="L-THREONINE 3-DEHYDROGENASE"/>
    <property type="match status" value="1"/>
</dbReference>
<gene>
    <name evidence="4" type="ORF">U14_01818</name>
</gene>
<evidence type="ECO:0000259" key="3">
    <source>
        <dbReference type="Pfam" id="PF08240"/>
    </source>
</evidence>
<dbReference type="EMBL" id="DF820456">
    <property type="protein sequence ID" value="GAK50585.1"/>
    <property type="molecule type" value="Genomic_DNA"/>
</dbReference>
<dbReference type="Pfam" id="PF00107">
    <property type="entry name" value="ADH_zinc_N"/>
    <property type="match status" value="1"/>
</dbReference>
<evidence type="ECO:0000259" key="2">
    <source>
        <dbReference type="Pfam" id="PF00107"/>
    </source>
</evidence>
<dbReference type="PANTHER" id="PTHR43401">
    <property type="entry name" value="L-THREONINE 3-DEHYDROGENASE"/>
    <property type="match status" value="1"/>
</dbReference>
<accession>A0A0S6VXL1</accession>
<feature type="domain" description="Alcohol dehydrogenase-like C-terminal" evidence="2">
    <location>
        <begin position="229"/>
        <end position="334"/>
    </location>
</feature>
<keyword evidence="1" id="KW-0560">Oxidoreductase</keyword>
<feature type="domain" description="Alcohol dehydrogenase-like N-terminal" evidence="3">
    <location>
        <begin position="26"/>
        <end position="129"/>
    </location>
</feature>
<reference evidence="4" key="1">
    <citation type="journal article" date="2015" name="PeerJ">
        <title>First genomic representation of candidate bacterial phylum KSB3 points to enhanced environmental sensing as a trigger of wastewater bulking.</title>
        <authorList>
            <person name="Sekiguchi Y."/>
            <person name="Ohashi A."/>
            <person name="Parks D.H."/>
            <person name="Yamauchi T."/>
            <person name="Tyson G.W."/>
            <person name="Hugenholtz P."/>
        </authorList>
    </citation>
    <scope>NUCLEOTIDE SEQUENCE [LARGE SCALE GENOMIC DNA]</scope>
</reference>
<dbReference type="HOGENOM" id="CLU_054732_0_0_0"/>
<dbReference type="Pfam" id="PF08240">
    <property type="entry name" value="ADH_N"/>
    <property type="match status" value="1"/>
</dbReference>
<dbReference type="Gene3D" id="3.40.50.720">
    <property type="entry name" value="NAD(P)-binding Rossmann-like Domain"/>
    <property type="match status" value="1"/>
</dbReference>
<evidence type="ECO:0000313" key="4">
    <source>
        <dbReference type="EMBL" id="GAK50585.1"/>
    </source>
</evidence>
<protein>
    <submittedName>
        <fullName evidence="4">Alcohol dehydrogenase, zinc-binding domain protein</fullName>
    </submittedName>
</protein>
<dbReference type="InterPro" id="IPR013154">
    <property type="entry name" value="ADH-like_N"/>
</dbReference>
<keyword evidence="5" id="KW-1185">Reference proteome</keyword>
<dbReference type="SUPFAM" id="SSF51735">
    <property type="entry name" value="NAD(P)-binding Rossmann-fold domains"/>
    <property type="match status" value="1"/>
</dbReference>
<dbReference type="InterPro" id="IPR036291">
    <property type="entry name" value="NAD(P)-bd_dom_sf"/>
</dbReference>
<dbReference type="STRING" id="1499966.U14_01818"/>